<keyword evidence="2" id="KW-0472">Membrane</keyword>
<feature type="transmembrane region" description="Helical" evidence="2">
    <location>
        <begin position="799"/>
        <end position="818"/>
    </location>
</feature>
<keyword evidence="4" id="KW-1185">Reference proteome</keyword>
<keyword evidence="2" id="KW-0812">Transmembrane</keyword>
<proteinExistence type="predicted"/>
<reference evidence="3 4" key="1">
    <citation type="submission" date="2015-07" db="EMBL/GenBank/DDBJ databases">
        <title>High-quality genome of monoxenous trypanosomatid Leptomonas pyrrhocoris.</title>
        <authorList>
            <person name="Flegontov P."/>
            <person name="Butenko A."/>
            <person name="Firsov S."/>
            <person name="Vlcek C."/>
            <person name="Logacheva M.D."/>
            <person name="Field M."/>
            <person name="Filatov D."/>
            <person name="Flegontova O."/>
            <person name="Gerasimov E."/>
            <person name="Jackson A.P."/>
            <person name="Kelly S."/>
            <person name="Opperdoes F."/>
            <person name="O'Reilly A."/>
            <person name="Votypka J."/>
            <person name="Yurchenko V."/>
            <person name="Lukes J."/>
        </authorList>
    </citation>
    <scope>NUCLEOTIDE SEQUENCE [LARGE SCALE GENOMIC DNA]</scope>
    <source>
        <strain evidence="3">H10</strain>
    </source>
</reference>
<dbReference type="VEuPathDB" id="TriTrypDB:LpyrH10_05_2370"/>
<feature type="region of interest" description="Disordered" evidence="1">
    <location>
        <begin position="102"/>
        <end position="199"/>
    </location>
</feature>
<evidence type="ECO:0000256" key="2">
    <source>
        <dbReference type="SAM" id="Phobius"/>
    </source>
</evidence>
<evidence type="ECO:0000313" key="3">
    <source>
        <dbReference type="EMBL" id="KPA82269.1"/>
    </source>
</evidence>
<feature type="region of interest" description="Disordered" evidence="1">
    <location>
        <begin position="398"/>
        <end position="445"/>
    </location>
</feature>
<feature type="region of interest" description="Disordered" evidence="1">
    <location>
        <begin position="599"/>
        <end position="620"/>
    </location>
</feature>
<feature type="region of interest" description="Disordered" evidence="1">
    <location>
        <begin position="564"/>
        <end position="585"/>
    </location>
</feature>
<accession>A0A0M9G515</accession>
<feature type="compositionally biased region" description="Low complexity" evidence="1">
    <location>
        <begin position="405"/>
        <end position="427"/>
    </location>
</feature>
<dbReference type="RefSeq" id="XP_015660708.1">
    <property type="nucleotide sequence ID" value="XM_015800701.1"/>
</dbReference>
<feature type="compositionally biased region" description="Basic and acidic residues" evidence="1">
    <location>
        <begin position="499"/>
        <end position="517"/>
    </location>
</feature>
<evidence type="ECO:0000313" key="4">
    <source>
        <dbReference type="Proteomes" id="UP000037923"/>
    </source>
</evidence>
<feature type="compositionally biased region" description="Low complexity" evidence="1">
    <location>
        <begin position="473"/>
        <end position="489"/>
    </location>
</feature>
<gene>
    <name evidence="3" type="ORF">ABB37_03377</name>
</gene>
<organism evidence="3 4">
    <name type="scientific">Leptomonas pyrrhocoris</name>
    <name type="common">Firebug parasite</name>
    <dbReference type="NCBI Taxonomy" id="157538"/>
    <lineage>
        <taxon>Eukaryota</taxon>
        <taxon>Discoba</taxon>
        <taxon>Euglenozoa</taxon>
        <taxon>Kinetoplastea</taxon>
        <taxon>Metakinetoplastina</taxon>
        <taxon>Trypanosomatida</taxon>
        <taxon>Trypanosomatidae</taxon>
        <taxon>Leishmaniinae</taxon>
        <taxon>Leptomonas</taxon>
    </lineage>
</organism>
<dbReference type="OrthoDB" id="165352at2759"/>
<dbReference type="EMBL" id="LGTL01000005">
    <property type="protein sequence ID" value="KPA82269.1"/>
    <property type="molecule type" value="Genomic_DNA"/>
</dbReference>
<dbReference type="Proteomes" id="UP000037923">
    <property type="component" value="Unassembled WGS sequence"/>
</dbReference>
<feature type="compositionally biased region" description="Polar residues" evidence="1">
    <location>
        <begin position="137"/>
        <end position="146"/>
    </location>
</feature>
<sequence length="823" mass="91208">MCSSCRLMRCVPHAPMRRLCRSALWSCFCPSLQTKGPMCSLCFLTCHVSPQALSTHLSTVRCFHSTALRTRGGSGTFSLASSGRAFTSSSNLWNLITHSGTTESADQKAVSGERSGAEKPNTTNSGKADTVAAELTDSATENNPSVADTKEPAKEANKTAEKDGKSSAKADPLLKMDEVAKDKKAEPPSTADASTPEARMKRERLLDAEKNILFEEIVAGDEAQQLFNTTEVSTMKGLRWLDVSTSPGFFKDPLLAHIPEGQLDFSVMRKLFGSRFPIGVYANVASGATLPVTYVNENWACLILRFAKEVHQQTDELGGVLGAGSGRSSQHHRRRWWSLAKQWHDHPPADGDVDNAAAADNGDEDCVYDVATMDFYPRRVKTSQQWVQDLERHLRRRQSARRAAKAGFAKPPTASKTSSAAAGTAAALRHHHRHRSSSRRRPSLTMSDFSDRLTIFVGKELHPVETDPDAPKTEAATTAANEALALSRSAQRKRAARRSGKDHDEREEMATKADDSAYKTTNPSASAKEGETAPTHYEVRWRVVTVHRAPIAFISDMQSQWNKLTSHGGRSTRTVRSVPTNSRGPLDTEEIVRQALRRAARSGSMMEEEDEEEDNDGVYDGVHNTVIDRVEGWEDLVRLLYHGASRTLQESAYRNTRRLEVMETEIFDAPQHSAHHLYSMTRLMAELHLLSRETTSHNSILRESKVAYQKLKGALDHPFNLADQNEMLYVDSVLSISAHLAEQSESLLFLQFSVAMNQTEQHLRLLTSFNTFFIPLDFICTCCSSEVITPAAVSESKSAMYAAFGLLATTAVLTLRWIRRNLR</sequence>
<feature type="compositionally biased region" description="Polar residues" evidence="1">
    <location>
        <begin position="564"/>
        <end position="583"/>
    </location>
</feature>
<dbReference type="AlphaFoldDB" id="A0A0M9G515"/>
<feature type="compositionally biased region" description="Basic and acidic residues" evidence="1">
    <location>
        <begin position="148"/>
        <end position="186"/>
    </location>
</feature>
<evidence type="ECO:0000256" key="1">
    <source>
        <dbReference type="SAM" id="MobiDB-lite"/>
    </source>
</evidence>
<dbReference type="GeneID" id="26903668"/>
<dbReference type="OMA" id="SQWNKLT"/>
<feature type="compositionally biased region" description="Acidic residues" evidence="1">
    <location>
        <begin position="606"/>
        <end position="617"/>
    </location>
</feature>
<keyword evidence="2" id="KW-1133">Transmembrane helix</keyword>
<feature type="compositionally biased region" description="Basic and acidic residues" evidence="1">
    <location>
        <begin position="460"/>
        <end position="472"/>
    </location>
</feature>
<comment type="caution">
    <text evidence="3">The sequence shown here is derived from an EMBL/GenBank/DDBJ whole genome shotgun (WGS) entry which is preliminary data.</text>
</comment>
<protein>
    <submittedName>
        <fullName evidence="3">Uncharacterized protein</fullName>
    </submittedName>
</protein>
<name>A0A0M9G515_LEPPY</name>
<feature type="region of interest" description="Disordered" evidence="1">
    <location>
        <begin position="460"/>
        <end position="533"/>
    </location>
</feature>
<feature type="compositionally biased region" description="Basic residues" evidence="1">
    <location>
        <begin position="428"/>
        <end position="442"/>
    </location>
</feature>